<feature type="repeat" description="PPR" evidence="3">
    <location>
        <begin position="270"/>
        <end position="304"/>
    </location>
</feature>
<comment type="similarity">
    <text evidence="1">Belongs to the PPR family. P subfamily.</text>
</comment>
<gene>
    <name evidence="5" type="ORF">V6N12_024971</name>
</gene>
<evidence type="ECO:0000259" key="4">
    <source>
        <dbReference type="Pfam" id="PF17177"/>
    </source>
</evidence>
<protein>
    <recommendedName>
        <fullName evidence="4">PROP1-like PPR domain-containing protein</fullName>
    </recommendedName>
</protein>
<reference evidence="5 6" key="1">
    <citation type="journal article" date="2024" name="G3 (Bethesda)">
        <title>Genome assembly of Hibiscus sabdariffa L. provides insights into metabolisms of medicinal natural products.</title>
        <authorList>
            <person name="Kim T."/>
        </authorList>
    </citation>
    <scope>NUCLEOTIDE SEQUENCE [LARGE SCALE GENOMIC DNA]</scope>
    <source>
        <strain evidence="5">TK-2024</strain>
        <tissue evidence="5">Old leaves</tissue>
    </source>
</reference>
<dbReference type="Pfam" id="PF13041">
    <property type="entry name" value="PPR_2"/>
    <property type="match status" value="1"/>
</dbReference>
<dbReference type="InterPro" id="IPR002885">
    <property type="entry name" value="PPR_rpt"/>
</dbReference>
<accession>A0ABR1ZUU9</accession>
<feature type="repeat" description="PPR" evidence="3">
    <location>
        <begin position="233"/>
        <end position="267"/>
    </location>
</feature>
<dbReference type="PROSITE" id="PS51375">
    <property type="entry name" value="PPR"/>
    <property type="match status" value="5"/>
</dbReference>
<proteinExistence type="inferred from homology"/>
<organism evidence="5 6">
    <name type="scientific">Hibiscus sabdariffa</name>
    <name type="common">roselle</name>
    <dbReference type="NCBI Taxonomy" id="183260"/>
    <lineage>
        <taxon>Eukaryota</taxon>
        <taxon>Viridiplantae</taxon>
        <taxon>Streptophyta</taxon>
        <taxon>Embryophyta</taxon>
        <taxon>Tracheophyta</taxon>
        <taxon>Spermatophyta</taxon>
        <taxon>Magnoliopsida</taxon>
        <taxon>eudicotyledons</taxon>
        <taxon>Gunneridae</taxon>
        <taxon>Pentapetalae</taxon>
        <taxon>rosids</taxon>
        <taxon>malvids</taxon>
        <taxon>Malvales</taxon>
        <taxon>Malvaceae</taxon>
        <taxon>Malvoideae</taxon>
        <taxon>Hibiscus</taxon>
    </lineage>
</organism>
<dbReference type="Gene3D" id="1.25.40.10">
    <property type="entry name" value="Tetratricopeptide repeat domain"/>
    <property type="match status" value="4"/>
</dbReference>
<dbReference type="PANTHER" id="PTHR47932:SF63">
    <property type="entry name" value="OS08G0290000 PROTEIN"/>
    <property type="match status" value="1"/>
</dbReference>
<dbReference type="Proteomes" id="UP001472677">
    <property type="component" value="Unassembled WGS sequence"/>
</dbReference>
<feature type="repeat" description="PPR" evidence="3">
    <location>
        <begin position="198"/>
        <end position="232"/>
    </location>
</feature>
<keyword evidence="6" id="KW-1185">Reference proteome</keyword>
<dbReference type="NCBIfam" id="TIGR00756">
    <property type="entry name" value="PPR"/>
    <property type="match status" value="4"/>
</dbReference>
<dbReference type="InterPro" id="IPR033443">
    <property type="entry name" value="PROP1-like_PPR_dom"/>
</dbReference>
<dbReference type="EMBL" id="JBBPBM010001397">
    <property type="protein sequence ID" value="KAK8484485.1"/>
    <property type="molecule type" value="Genomic_DNA"/>
</dbReference>
<sequence length="490" mass="54552">MSIASLCRSISLANYPKQTKAFTFRFSSASTADKFLSVLEKKQSNVEKTLALVDAKLDPNCVCEVLKRCSSGLSQMGLRFFIWAGLQSNYRYSSFTYSKVCEFLKIKQNPCLVLDVLEAYKVNKCLVNVKMFKVVLNLCKEARIANEALLVLKKMPEFNLRPDTTAYNVVIRLFCDKGDMDMAAKLMKEIGLIDLYPDMITYFMMIKGFCNAGRLEDACELFQAMKGQGFSPNAVAYSVLLECICKYGSTDKAMEFLGEMEKAGGSSSPSVITYTSVIKSFCEKGRTMEALRILDRMGARGCAPNRVTVITLIEGLFAEGNVEEAYRVVDKVAGHGVSDGDCYSALVVSLIRTNRRDEAEKVFRKMLESGAKPDGIASSIMIREICREGRVLDGFRIYDEIEQMQYLTSIDSDIYSILLVGLCQQSHSVEAARLASKKRKDTARGILLSLVNQPKWSVLKIEAICIAKQTHSCKPIVAYQNAGGLHDAIR</sequence>
<evidence type="ECO:0000256" key="3">
    <source>
        <dbReference type="PROSITE-ProRule" id="PRU00708"/>
    </source>
</evidence>
<name>A0ABR1ZUU9_9ROSI</name>
<evidence type="ECO:0000313" key="6">
    <source>
        <dbReference type="Proteomes" id="UP001472677"/>
    </source>
</evidence>
<dbReference type="PANTHER" id="PTHR47932">
    <property type="entry name" value="ATPASE EXPRESSION PROTEIN 3"/>
    <property type="match status" value="1"/>
</dbReference>
<keyword evidence="2" id="KW-0677">Repeat</keyword>
<feature type="repeat" description="PPR" evidence="3">
    <location>
        <begin position="163"/>
        <end position="197"/>
    </location>
</feature>
<dbReference type="Pfam" id="PF01535">
    <property type="entry name" value="PPR"/>
    <property type="match status" value="1"/>
</dbReference>
<dbReference type="InterPro" id="IPR011990">
    <property type="entry name" value="TPR-like_helical_dom_sf"/>
</dbReference>
<dbReference type="Pfam" id="PF17177">
    <property type="entry name" value="PPR_long"/>
    <property type="match status" value="1"/>
</dbReference>
<feature type="domain" description="PROP1-like PPR" evidence="4">
    <location>
        <begin position="114"/>
        <end position="260"/>
    </location>
</feature>
<evidence type="ECO:0000256" key="2">
    <source>
        <dbReference type="ARBA" id="ARBA00022737"/>
    </source>
</evidence>
<feature type="repeat" description="PPR" evidence="3">
    <location>
        <begin position="339"/>
        <end position="373"/>
    </location>
</feature>
<evidence type="ECO:0000256" key="1">
    <source>
        <dbReference type="ARBA" id="ARBA00007626"/>
    </source>
</evidence>
<evidence type="ECO:0000313" key="5">
    <source>
        <dbReference type="EMBL" id="KAK8484485.1"/>
    </source>
</evidence>
<comment type="caution">
    <text evidence="5">The sequence shown here is derived from an EMBL/GenBank/DDBJ whole genome shotgun (WGS) entry which is preliminary data.</text>
</comment>